<evidence type="ECO:0000256" key="8">
    <source>
        <dbReference type="ARBA" id="ARBA00060279"/>
    </source>
</evidence>
<keyword evidence="15" id="KW-1185">Reference proteome</keyword>
<evidence type="ECO:0000259" key="13">
    <source>
        <dbReference type="PROSITE" id="PS50102"/>
    </source>
</evidence>
<evidence type="ECO:0000256" key="12">
    <source>
        <dbReference type="SAM" id="MobiDB-lite"/>
    </source>
</evidence>
<name>A0AA88NQK8_TACVA</name>
<dbReference type="PANTHER" id="PTHR11176:SF10">
    <property type="entry name" value="PROTEIN BOULE-LIKE"/>
    <property type="match status" value="1"/>
</dbReference>
<evidence type="ECO:0000256" key="10">
    <source>
        <dbReference type="ARBA" id="ARBA00072848"/>
    </source>
</evidence>
<dbReference type="GO" id="GO:0003730">
    <property type="term" value="F:mRNA 3'-UTR binding"/>
    <property type="evidence" value="ECO:0007669"/>
    <property type="project" value="TreeGrafter"/>
</dbReference>
<dbReference type="GO" id="GO:0051321">
    <property type="term" value="P:meiotic cell cycle"/>
    <property type="evidence" value="ECO:0007669"/>
    <property type="project" value="UniProtKB-ARBA"/>
</dbReference>
<dbReference type="Pfam" id="PF00076">
    <property type="entry name" value="RRM_1"/>
    <property type="match status" value="1"/>
</dbReference>
<feature type="region of interest" description="Disordered" evidence="12">
    <location>
        <begin position="328"/>
        <end position="350"/>
    </location>
</feature>
<keyword evidence="2" id="KW-0217">Developmental protein</keyword>
<feature type="domain" description="RRM" evidence="13">
    <location>
        <begin position="37"/>
        <end position="116"/>
    </location>
</feature>
<dbReference type="GO" id="GO:0008494">
    <property type="term" value="F:translation activator activity"/>
    <property type="evidence" value="ECO:0007669"/>
    <property type="project" value="TreeGrafter"/>
</dbReference>
<evidence type="ECO:0000256" key="7">
    <source>
        <dbReference type="ARBA" id="ARBA00022884"/>
    </source>
</evidence>
<dbReference type="GO" id="GO:0030154">
    <property type="term" value="P:cell differentiation"/>
    <property type="evidence" value="ECO:0007669"/>
    <property type="project" value="UniProtKB-KW"/>
</dbReference>
<comment type="subcellular location">
    <subcellularLocation>
        <location evidence="1">Cytoplasm</location>
    </subcellularLocation>
</comment>
<evidence type="ECO:0000256" key="9">
    <source>
        <dbReference type="ARBA" id="ARBA00062241"/>
    </source>
</evidence>
<gene>
    <name evidence="14" type="ORF">Q7C36_005411</name>
</gene>
<reference evidence="14" key="1">
    <citation type="submission" date="2023-08" db="EMBL/GenBank/DDBJ databases">
        <title>Pelteobagrus vachellii genome.</title>
        <authorList>
            <person name="Liu H."/>
        </authorList>
    </citation>
    <scope>NUCLEOTIDE SEQUENCE</scope>
    <source>
        <strain evidence="14">PRFRI_2022a</strain>
        <tissue evidence="14">Muscle</tissue>
    </source>
</reference>
<evidence type="ECO:0000256" key="3">
    <source>
        <dbReference type="ARBA" id="ARBA00022490"/>
    </source>
</evidence>
<keyword evidence="4" id="KW-0221">Differentiation</keyword>
<protein>
    <recommendedName>
        <fullName evidence="10">Protein boule-like</fullName>
    </recommendedName>
</protein>
<dbReference type="AlphaFoldDB" id="A0AA88NQK8"/>
<evidence type="ECO:0000256" key="2">
    <source>
        <dbReference type="ARBA" id="ARBA00022473"/>
    </source>
</evidence>
<dbReference type="GO" id="GO:0045948">
    <property type="term" value="P:positive regulation of translational initiation"/>
    <property type="evidence" value="ECO:0007669"/>
    <property type="project" value="TreeGrafter"/>
</dbReference>
<evidence type="ECO:0000256" key="5">
    <source>
        <dbReference type="ARBA" id="ARBA00022845"/>
    </source>
</evidence>
<dbReference type="InterPro" id="IPR000504">
    <property type="entry name" value="RRM_dom"/>
</dbReference>
<dbReference type="PANTHER" id="PTHR11176">
    <property type="entry name" value="BOULE-RELATED"/>
    <property type="match status" value="1"/>
</dbReference>
<dbReference type="GO" id="GO:0007283">
    <property type="term" value="P:spermatogenesis"/>
    <property type="evidence" value="ECO:0007669"/>
    <property type="project" value="UniProtKB-KW"/>
</dbReference>
<sequence length="350" mass="38497">MESETGTQTSSPSVSPAPLELTSALDHASHCGTVIPNRIFVGGLDLKTNESDLRRFFSGYGTVKEVKIVTDHAGLSKGYGFVTFETAEDAQKILHDASAGKLCFRDKRLNIGQAIRKQVAMRSGGYNVASPNPPVALPAPFGTVHLTTPTGYPYTYHNGVAYFHNQEPNIHPSLWPASHTAPGSPVMVAHSTPPFYTPQACPQHQSSSQYVNGHVPWAFPQVESSIPVNLNPLLYVQPAELMYHPVEPIENGCVRSAVPLMEAGVPEAYMDHLVQPPYQVCLQRPLILPHGDGMKEQKFQPVRRGFSHSAVHPRPRYCRGPRYTHLRKEYRPDLRTSPPPASSPTQDALK</sequence>
<keyword evidence="5" id="KW-0810">Translation regulation</keyword>
<dbReference type="PROSITE" id="PS50102">
    <property type="entry name" value="RRM"/>
    <property type="match status" value="1"/>
</dbReference>
<dbReference type="Proteomes" id="UP001187315">
    <property type="component" value="Unassembled WGS sequence"/>
</dbReference>
<dbReference type="InterPro" id="IPR035979">
    <property type="entry name" value="RBD_domain_sf"/>
</dbReference>
<evidence type="ECO:0000313" key="15">
    <source>
        <dbReference type="Proteomes" id="UP001187315"/>
    </source>
</evidence>
<evidence type="ECO:0000256" key="11">
    <source>
        <dbReference type="PROSITE-ProRule" id="PRU00176"/>
    </source>
</evidence>
<dbReference type="SMART" id="SM00360">
    <property type="entry name" value="RRM"/>
    <property type="match status" value="1"/>
</dbReference>
<evidence type="ECO:0000313" key="14">
    <source>
        <dbReference type="EMBL" id="KAK2857492.1"/>
    </source>
</evidence>
<evidence type="ECO:0000256" key="6">
    <source>
        <dbReference type="ARBA" id="ARBA00022871"/>
    </source>
</evidence>
<dbReference type="EMBL" id="JAVHJS010000005">
    <property type="protein sequence ID" value="KAK2857492.1"/>
    <property type="molecule type" value="Genomic_DNA"/>
</dbReference>
<accession>A0AA88NQK8</accession>
<dbReference type="InterPro" id="IPR012677">
    <property type="entry name" value="Nucleotide-bd_a/b_plait_sf"/>
</dbReference>
<keyword evidence="6" id="KW-0744">Spermatogenesis</keyword>
<comment type="function">
    <text evidence="8">Probable RNA-binding protein, which may be required during spermatogenesis. May act by binding to the 3'-UTR of mRNAs and regulating their translation.</text>
</comment>
<organism evidence="14 15">
    <name type="scientific">Tachysurus vachellii</name>
    <name type="common">Darkbarbel catfish</name>
    <name type="synonym">Pelteobagrus vachellii</name>
    <dbReference type="NCBI Taxonomy" id="175792"/>
    <lineage>
        <taxon>Eukaryota</taxon>
        <taxon>Metazoa</taxon>
        <taxon>Chordata</taxon>
        <taxon>Craniata</taxon>
        <taxon>Vertebrata</taxon>
        <taxon>Euteleostomi</taxon>
        <taxon>Actinopterygii</taxon>
        <taxon>Neopterygii</taxon>
        <taxon>Teleostei</taxon>
        <taxon>Ostariophysi</taxon>
        <taxon>Siluriformes</taxon>
        <taxon>Bagridae</taxon>
        <taxon>Tachysurus</taxon>
    </lineage>
</organism>
<dbReference type="Gene3D" id="3.30.70.330">
    <property type="match status" value="1"/>
</dbReference>
<evidence type="ECO:0000256" key="1">
    <source>
        <dbReference type="ARBA" id="ARBA00004496"/>
    </source>
</evidence>
<dbReference type="GO" id="GO:0070935">
    <property type="term" value="P:3'-UTR-mediated mRNA stabilization"/>
    <property type="evidence" value="ECO:0007669"/>
    <property type="project" value="TreeGrafter"/>
</dbReference>
<keyword evidence="3" id="KW-0963">Cytoplasm</keyword>
<dbReference type="SUPFAM" id="SSF54928">
    <property type="entry name" value="RNA-binding domain, RBD"/>
    <property type="match status" value="1"/>
</dbReference>
<keyword evidence="7 11" id="KW-0694">RNA-binding</keyword>
<comment type="subunit">
    <text evidence="9">Interacts with DAZ1 and DAZL.</text>
</comment>
<evidence type="ECO:0000256" key="4">
    <source>
        <dbReference type="ARBA" id="ARBA00022782"/>
    </source>
</evidence>
<dbReference type="FunFam" id="3.30.70.330:FF:000167">
    <property type="entry name" value="protein boule-like isoform X1"/>
    <property type="match status" value="1"/>
</dbReference>
<proteinExistence type="predicted"/>
<comment type="caution">
    <text evidence="14">The sequence shown here is derived from an EMBL/GenBank/DDBJ whole genome shotgun (WGS) entry which is preliminary data.</text>
</comment>
<dbReference type="GO" id="GO:0005737">
    <property type="term" value="C:cytoplasm"/>
    <property type="evidence" value="ECO:0007669"/>
    <property type="project" value="UniProtKB-SubCell"/>
</dbReference>